<sequence>MGIDYNKRPKATPNPPAPPPPSPAYPQQQPGYPQPPAPGYPQPPAPGYPQQQQPPAYPQQQPGYPQLPAPGYPQQPPAYQPPQPQYPQQQQPPAYPPHGQQPPAYPQQPRAGGPPVSLSKVTLTKESPSVSLTKQGSVGGSMRVNLNWSAAPAQGGFFKRLAAPRIDLDLGCLYEFTDGSKGVVQALGNAFTNRRGPANVLQLDGDDRSGSIAGGENLHIDLSRAHEIRRILVFAYIYEGAANWSSANGIVTLFPAAGPAVEVRLDNPRNGIRFCAVAMLDNVGGDLRVIREERYVEGDQSHLDAAYNWGLRWSAGRK</sequence>
<dbReference type="CDD" id="cd06974">
    <property type="entry name" value="TerD_like"/>
    <property type="match status" value="1"/>
</dbReference>
<comment type="caution">
    <text evidence="2">The sequence shown here is derived from an EMBL/GenBank/DDBJ whole genome shotgun (WGS) entry which is preliminary data.</text>
</comment>
<evidence type="ECO:0000313" key="2">
    <source>
        <dbReference type="EMBL" id="GAB16489.1"/>
    </source>
</evidence>
<feature type="compositionally biased region" description="Pro residues" evidence="1">
    <location>
        <begin position="65"/>
        <end position="85"/>
    </location>
</feature>
<dbReference type="OrthoDB" id="2079357at2"/>
<feature type="compositionally biased region" description="Low complexity" evidence="1">
    <location>
        <begin position="48"/>
        <end position="64"/>
    </location>
</feature>
<gene>
    <name evidence="2" type="ORF">GOEFS_004_00040</name>
</gene>
<proteinExistence type="predicted"/>
<feature type="compositionally biased region" description="Pro residues" evidence="1">
    <location>
        <begin position="12"/>
        <end position="24"/>
    </location>
</feature>
<dbReference type="InterPro" id="IPR003325">
    <property type="entry name" value="TerD"/>
</dbReference>
<organism evidence="2 3">
    <name type="scientific">Gordonia effusa NBRC 100432</name>
    <dbReference type="NCBI Taxonomy" id="1077974"/>
    <lineage>
        <taxon>Bacteria</taxon>
        <taxon>Bacillati</taxon>
        <taxon>Actinomycetota</taxon>
        <taxon>Actinomycetes</taxon>
        <taxon>Mycobacteriales</taxon>
        <taxon>Gordoniaceae</taxon>
        <taxon>Gordonia</taxon>
    </lineage>
</organism>
<feature type="compositionally biased region" description="Pro residues" evidence="1">
    <location>
        <begin position="32"/>
        <end position="47"/>
    </location>
</feature>
<feature type="compositionally biased region" description="Polar residues" evidence="1">
    <location>
        <begin position="119"/>
        <end position="136"/>
    </location>
</feature>
<feature type="compositionally biased region" description="Pro residues" evidence="1">
    <location>
        <begin position="93"/>
        <end position="106"/>
    </location>
</feature>
<dbReference type="RefSeq" id="WP_007315827.1">
    <property type="nucleotide sequence ID" value="NZ_BAEH01000004.1"/>
</dbReference>
<dbReference type="EMBL" id="BAEH01000004">
    <property type="protein sequence ID" value="GAB16489.1"/>
    <property type="molecule type" value="Genomic_DNA"/>
</dbReference>
<dbReference type="Proteomes" id="UP000035034">
    <property type="component" value="Unassembled WGS sequence"/>
</dbReference>
<dbReference type="Gene3D" id="2.60.60.30">
    <property type="entry name" value="sav2460 like domains"/>
    <property type="match status" value="1"/>
</dbReference>
<dbReference type="eggNOG" id="COG4110">
    <property type="taxonomic scope" value="Bacteria"/>
</dbReference>
<name>H0QUI8_9ACTN</name>
<accession>H0QUI8</accession>
<feature type="region of interest" description="Disordered" evidence="1">
    <location>
        <begin position="1"/>
        <end position="138"/>
    </location>
</feature>
<dbReference type="AlphaFoldDB" id="H0QUI8"/>
<keyword evidence="3" id="KW-1185">Reference proteome</keyword>
<evidence type="ECO:0000313" key="3">
    <source>
        <dbReference type="Proteomes" id="UP000035034"/>
    </source>
</evidence>
<protein>
    <recommendedName>
        <fullName evidence="4">Tellurium resistance protein</fullName>
    </recommendedName>
</protein>
<dbReference type="STRING" id="1077974.GOEFS_004_00040"/>
<evidence type="ECO:0000256" key="1">
    <source>
        <dbReference type="SAM" id="MobiDB-lite"/>
    </source>
</evidence>
<reference evidence="2 3" key="1">
    <citation type="submission" date="2011-12" db="EMBL/GenBank/DDBJ databases">
        <title>Whole genome shotgun sequence of Gordonia effusa NBRC 100432.</title>
        <authorList>
            <person name="Yoshida I."/>
            <person name="Takarada H."/>
            <person name="Hosoyama A."/>
            <person name="Tsuchikane K."/>
            <person name="Katsumata H."/>
            <person name="Yamazaki S."/>
            <person name="Fujita N."/>
        </authorList>
    </citation>
    <scope>NUCLEOTIDE SEQUENCE [LARGE SCALE GENOMIC DNA]</scope>
    <source>
        <strain evidence="2 3">NBRC 100432</strain>
    </source>
</reference>
<evidence type="ECO:0008006" key="4">
    <source>
        <dbReference type="Google" id="ProtNLM"/>
    </source>
</evidence>